<evidence type="ECO:0000256" key="1">
    <source>
        <dbReference type="SAM" id="MobiDB-lite"/>
    </source>
</evidence>
<reference evidence="2 3" key="1">
    <citation type="submission" date="2019-02" db="EMBL/GenBank/DDBJ databases">
        <title>Genomic Encyclopedia of Type Strains, Phase IV (KMG-IV): sequencing the most valuable type-strain genomes for metagenomic binning, comparative biology and taxonomic classification.</title>
        <authorList>
            <person name="Goeker M."/>
        </authorList>
    </citation>
    <scope>NUCLEOTIDE SEQUENCE [LARGE SCALE GENOMIC DNA]</scope>
    <source>
        <strain evidence="2 3">DSM 101727</strain>
    </source>
</reference>
<evidence type="ECO:0008006" key="4">
    <source>
        <dbReference type="Google" id="ProtNLM"/>
    </source>
</evidence>
<sequence length="263" mass="28782">MPVMEAAAQALDRARRDQEWQWLDDPVARARVLWALRYDQRPEDEDLVRHLVGLAAKHCADDPDVGMGEEAELAGFLLAQYGRVEDVWVHYGLKMTNMDTGTSYDIGYVLAAGVAETVAHVRASEHERRDELLERLDGVDQSEVDEFLAERGEWFPADPADEDPYVWVDRAMLIGDTAAAPPIPRRVGRRAGPGRVDARRAGAHLGPAGRARRGGQGDGRGNRADHRLVPQGHGSDPAGRDAPEGGRTRGCLARLGFRGGDPG</sequence>
<proteinExistence type="predicted"/>
<accession>A0A4Q7KPD5</accession>
<comment type="caution">
    <text evidence="2">The sequence shown here is derived from an EMBL/GenBank/DDBJ whole genome shotgun (WGS) entry which is preliminary data.</text>
</comment>
<name>A0A4Q7KPD5_9PSEU</name>
<dbReference type="AlphaFoldDB" id="A0A4Q7KPD5"/>
<dbReference type="EMBL" id="SGWQ01000005">
    <property type="protein sequence ID" value="RZS37541.1"/>
    <property type="molecule type" value="Genomic_DNA"/>
</dbReference>
<feature type="compositionally biased region" description="Basic and acidic residues" evidence="1">
    <location>
        <begin position="238"/>
        <end position="247"/>
    </location>
</feature>
<dbReference type="Proteomes" id="UP000294257">
    <property type="component" value="Unassembled WGS sequence"/>
</dbReference>
<evidence type="ECO:0000313" key="2">
    <source>
        <dbReference type="EMBL" id="RZS37541.1"/>
    </source>
</evidence>
<organism evidence="2 3">
    <name type="scientific">Herbihabitans rhizosphaerae</name>
    <dbReference type="NCBI Taxonomy" id="1872711"/>
    <lineage>
        <taxon>Bacteria</taxon>
        <taxon>Bacillati</taxon>
        <taxon>Actinomycetota</taxon>
        <taxon>Actinomycetes</taxon>
        <taxon>Pseudonocardiales</taxon>
        <taxon>Pseudonocardiaceae</taxon>
        <taxon>Herbihabitans</taxon>
    </lineage>
</organism>
<keyword evidence="3" id="KW-1185">Reference proteome</keyword>
<evidence type="ECO:0000313" key="3">
    <source>
        <dbReference type="Proteomes" id="UP000294257"/>
    </source>
</evidence>
<gene>
    <name evidence="2" type="ORF">EV193_10597</name>
</gene>
<protein>
    <recommendedName>
        <fullName evidence="4">DUF4240 domain-containing protein</fullName>
    </recommendedName>
</protein>
<feature type="region of interest" description="Disordered" evidence="1">
    <location>
        <begin position="181"/>
        <end position="263"/>
    </location>
</feature>